<comment type="caution">
    <text evidence="2">The sequence shown here is derived from an EMBL/GenBank/DDBJ whole genome shotgun (WGS) entry which is preliminary data.</text>
</comment>
<keyword evidence="3" id="KW-1185">Reference proteome</keyword>
<gene>
    <name evidence="2" type="ORF">ACFFGN_16420</name>
</gene>
<proteinExistence type="predicted"/>
<dbReference type="Proteomes" id="UP001589890">
    <property type="component" value="Unassembled WGS sequence"/>
</dbReference>
<keyword evidence="1" id="KW-0732">Signal</keyword>
<reference evidence="2 3" key="1">
    <citation type="submission" date="2024-09" db="EMBL/GenBank/DDBJ databases">
        <authorList>
            <person name="Sun Q."/>
            <person name="Mori K."/>
        </authorList>
    </citation>
    <scope>NUCLEOTIDE SEQUENCE [LARGE SCALE GENOMIC DNA]</scope>
    <source>
        <strain evidence="2 3">CGMCC 1.15906</strain>
    </source>
</reference>
<evidence type="ECO:0000313" key="2">
    <source>
        <dbReference type="EMBL" id="MFC0625670.1"/>
    </source>
</evidence>
<accession>A0ABV6QM06</accession>
<organism evidence="2 3">
    <name type="scientific">Kribbella deserti</name>
    <dbReference type="NCBI Taxonomy" id="1926257"/>
    <lineage>
        <taxon>Bacteria</taxon>
        <taxon>Bacillati</taxon>
        <taxon>Actinomycetota</taxon>
        <taxon>Actinomycetes</taxon>
        <taxon>Propionibacteriales</taxon>
        <taxon>Kribbellaceae</taxon>
        <taxon>Kribbella</taxon>
    </lineage>
</organism>
<evidence type="ECO:0000256" key="1">
    <source>
        <dbReference type="SAM" id="SignalP"/>
    </source>
</evidence>
<feature type="chain" id="PRO_5047066632" evidence="1">
    <location>
        <begin position="27"/>
        <end position="236"/>
    </location>
</feature>
<protein>
    <submittedName>
        <fullName evidence="2">Uncharacterized protein</fullName>
    </submittedName>
</protein>
<name>A0ABV6QM06_9ACTN</name>
<dbReference type="RefSeq" id="WP_380048318.1">
    <property type="nucleotide sequence ID" value="NZ_JBHLTC010000018.1"/>
</dbReference>
<dbReference type="EMBL" id="JBHLTC010000018">
    <property type="protein sequence ID" value="MFC0625670.1"/>
    <property type="molecule type" value="Genomic_DNA"/>
</dbReference>
<sequence>MRWKSVFAATGLLATSLLVTAPTAQAAGASGAAEGSSAAAGRCSLIAPSRIVISAPYRAITMRVAADCVAGNWDNAAWTSYHPTQGVQEVLYFFRTSTTVTMDLYDYADPGLWNWRPNGAYDTFSGAMSQNSPNSYVKVGSWAGLTASRSGSKVTLNVSAARYAVSLDKFVPYAGAVGQLQYKAPGATKWIALKSVKTTSTGKYTYAYTASAARDYRVYFPETSVIWNAASATIRK</sequence>
<evidence type="ECO:0000313" key="3">
    <source>
        <dbReference type="Proteomes" id="UP001589890"/>
    </source>
</evidence>
<feature type="signal peptide" evidence="1">
    <location>
        <begin position="1"/>
        <end position="26"/>
    </location>
</feature>